<feature type="chain" id="PRO_5045988765" description="Ig-like domain-containing protein" evidence="1">
    <location>
        <begin position="24"/>
        <end position="147"/>
    </location>
</feature>
<keyword evidence="3" id="KW-1185">Reference proteome</keyword>
<reference evidence="3" key="1">
    <citation type="journal article" date="2019" name="Int. J. Syst. Evol. Microbiol.">
        <title>The Global Catalogue of Microorganisms (GCM) 10K type strain sequencing project: providing services to taxonomists for standard genome sequencing and annotation.</title>
        <authorList>
            <consortium name="The Broad Institute Genomics Platform"/>
            <consortium name="The Broad Institute Genome Sequencing Center for Infectious Disease"/>
            <person name="Wu L."/>
            <person name="Ma J."/>
        </authorList>
    </citation>
    <scope>NUCLEOTIDE SEQUENCE [LARGE SCALE GENOMIC DNA]</scope>
    <source>
        <strain evidence="3">KCTC 23298</strain>
    </source>
</reference>
<sequence>MRKIFGIAAAVALISGFAGGAHAADPVTVYCTTGKQTKGSPIPPDMIIQIVPGTGVAVVADGLTQKVTGGSVSAKVTQDDDRQATFKWEVRGAKGRNARNASLAFTGTLIKATNEIRLSVIPRGFDNRFTSRGQCEVRADAPKKRKK</sequence>
<evidence type="ECO:0000313" key="3">
    <source>
        <dbReference type="Proteomes" id="UP000658305"/>
    </source>
</evidence>
<dbReference type="RefSeq" id="WP_189379928.1">
    <property type="nucleotide sequence ID" value="NZ_BMYI01000001.1"/>
</dbReference>
<evidence type="ECO:0008006" key="4">
    <source>
        <dbReference type="Google" id="ProtNLM"/>
    </source>
</evidence>
<name>A0ABQ3F6C2_9RHOB</name>
<comment type="caution">
    <text evidence="2">The sequence shown here is derived from an EMBL/GenBank/DDBJ whole genome shotgun (WGS) entry which is preliminary data.</text>
</comment>
<dbReference type="Proteomes" id="UP000658305">
    <property type="component" value="Unassembled WGS sequence"/>
</dbReference>
<evidence type="ECO:0000256" key="1">
    <source>
        <dbReference type="SAM" id="SignalP"/>
    </source>
</evidence>
<proteinExistence type="predicted"/>
<accession>A0ABQ3F6C2</accession>
<keyword evidence="1" id="KW-0732">Signal</keyword>
<feature type="signal peptide" evidence="1">
    <location>
        <begin position="1"/>
        <end position="23"/>
    </location>
</feature>
<evidence type="ECO:0000313" key="2">
    <source>
        <dbReference type="EMBL" id="GHC09339.1"/>
    </source>
</evidence>
<protein>
    <recommendedName>
        <fullName evidence="4">Ig-like domain-containing protein</fullName>
    </recommendedName>
</protein>
<organism evidence="2 3">
    <name type="scientific">Gemmobacter nanjingensis</name>
    <dbReference type="NCBI Taxonomy" id="488454"/>
    <lineage>
        <taxon>Bacteria</taxon>
        <taxon>Pseudomonadati</taxon>
        <taxon>Pseudomonadota</taxon>
        <taxon>Alphaproteobacteria</taxon>
        <taxon>Rhodobacterales</taxon>
        <taxon>Paracoccaceae</taxon>
        <taxon>Gemmobacter</taxon>
    </lineage>
</organism>
<dbReference type="EMBL" id="BMYI01000001">
    <property type="protein sequence ID" value="GHC09339.1"/>
    <property type="molecule type" value="Genomic_DNA"/>
</dbReference>
<gene>
    <name evidence="2" type="ORF">GCM10007291_01810</name>
</gene>